<evidence type="ECO:0000313" key="3">
    <source>
        <dbReference type="Proteomes" id="UP000198757"/>
    </source>
</evidence>
<accession>A0A1G6V155</accession>
<dbReference type="EMBL" id="FMZO01000009">
    <property type="protein sequence ID" value="SDD47231.1"/>
    <property type="molecule type" value="Genomic_DNA"/>
</dbReference>
<sequence length="307" mass="35294">MSFFSIVIPAHNNADSIIETIHSVKDQSFKEWQCIIVDDYSTDYTAVSVQNCVCGDNRFLFIKNDSGKGANVCRNLGMNKSNGKYLVFLDADDILLPFCLQNRADVLSGKKVDLLISPTVHFDTSLDRAIGTFKCAQNFSLDEMIAAFIEHRILWTTTGATWKRDFLLRIGGWNENYPRLQDVELNIRALLQIPRISFLECPDSHLRRSAFTKQKQEAAFAGFNLLLRDYYFKIVGGINEELLEQRYQRAFASLTKIILTYWCRLKINLTDKWGLFFLETAKEIMEEPDFVRTERLLRSINKVGTGI</sequence>
<dbReference type="GO" id="GO:0016740">
    <property type="term" value="F:transferase activity"/>
    <property type="evidence" value="ECO:0007669"/>
    <property type="project" value="UniProtKB-KW"/>
</dbReference>
<feature type="domain" description="Glycosyltransferase 2-like" evidence="1">
    <location>
        <begin position="5"/>
        <end position="121"/>
    </location>
</feature>
<keyword evidence="3" id="KW-1185">Reference proteome</keyword>
<gene>
    <name evidence="2" type="ORF">SAMN04487894_109155</name>
</gene>
<reference evidence="3" key="1">
    <citation type="submission" date="2016-10" db="EMBL/GenBank/DDBJ databases">
        <authorList>
            <person name="Varghese N."/>
            <person name="Submissions S."/>
        </authorList>
    </citation>
    <scope>NUCLEOTIDE SEQUENCE [LARGE SCALE GENOMIC DNA]</scope>
    <source>
        <strain evidence="3">DSM 25811 / CCM 8410 / LMG 26954 / E90</strain>
    </source>
</reference>
<dbReference type="Pfam" id="PF00535">
    <property type="entry name" value="Glycos_transf_2"/>
    <property type="match status" value="1"/>
</dbReference>
<dbReference type="InterPro" id="IPR001173">
    <property type="entry name" value="Glyco_trans_2-like"/>
</dbReference>
<dbReference type="OrthoDB" id="597270at2"/>
<evidence type="ECO:0000259" key="1">
    <source>
        <dbReference type="Pfam" id="PF00535"/>
    </source>
</evidence>
<dbReference type="AlphaFoldDB" id="A0A1G6V155"/>
<dbReference type="Gene3D" id="3.90.550.10">
    <property type="entry name" value="Spore Coat Polysaccharide Biosynthesis Protein SpsA, Chain A"/>
    <property type="match status" value="1"/>
</dbReference>
<dbReference type="SUPFAM" id="SSF53448">
    <property type="entry name" value="Nucleotide-diphospho-sugar transferases"/>
    <property type="match status" value="1"/>
</dbReference>
<dbReference type="RefSeq" id="WP_090391289.1">
    <property type="nucleotide sequence ID" value="NZ_FMZO01000009.1"/>
</dbReference>
<dbReference type="PANTHER" id="PTHR43685">
    <property type="entry name" value="GLYCOSYLTRANSFERASE"/>
    <property type="match status" value="1"/>
</dbReference>
<keyword evidence="2" id="KW-0808">Transferase</keyword>
<protein>
    <submittedName>
        <fullName evidence="2">Glycosyltransferase involved in cell wall bisynthesis</fullName>
    </submittedName>
</protein>
<dbReference type="PANTHER" id="PTHR43685:SF11">
    <property type="entry name" value="GLYCOSYLTRANSFERASE TAGX-RELATED"/>
    <property type="match status" value="1"/>
</dbReference>
<dbReference type="InterPro" id="IPR029044">
    <property type="entry name" value="Nucleotide-diphossugar_trans"/>
</dbReference>
<evidence type="ECO:0000313" key="2">
    <source>
        <dbReference type="EMBL" id="SDD47231.1"/>
    </source>
</evidence>
<name>A0A1G6V155_NIADE</name>
<dbReference type="Proteomes" id="UP000198757">
    <property type="component" value="Unassembled WGS sequence"/>
</dbReference>
<dbReference type="CDD" id="cd00761">
    <property type="entry name" value="Glyco_tranf_GTA_type"/>
    <property type="match status" value="1"/>
</dbReference>
<dbReference type="STRING" id="1285928.SAMN04487894_109155"/>
<organism evidence="2 3">
    <name type="scientific">Niabella drilacis (strain DSM 25811 / CCM 8410 / CCUG 62505 / LMG 26954 / E90)</name>
    <dbReference type="NCBI Taxonomy" id="1285928"/>
    <lineage>
        <taxon>Bacteria</taxon>
        <taxon>Pseudomonadati</taxon>
        <taxon>Bacteroidota</taxon>
        <taxon>Chitinophagia</taxon>
        <taxon>Chitinophagales</taxon>
        <taxon>Chitinophagaceae</taxon>
        <taxon>Niabella</taxon>
    </lineage>
</organism>
<proteinExistence type="predicted"/>
<dbReference type="InterPro" id="IPR050834">
    <property type="entry name" value="Glycosyltransf_2"/>
</dbReference>